<dbReference type="Proteomes" id="UP000837857">
    <property type="component" value="Chromosome 7"/>
</dbReference>
<gene>
    <name evidence="2" type="ORF">IPOD504_LOCUS15433</name>
</gene>
<protein>
    <submittedName>
        <fullName evidence="2">Uncharacterized protein</fullName>
    </submittedName>
</protein>
<keyword evidence="3" id="KW-1185">Reference proteome</keyword>
<sequence length="113" mass="12135">MALVPRARCADKYRAFSCKPVVLTPIKTAPNEPKLSFNEVEKCSTDLTINKQISAGTIGECLSSDVPLIGNRDKARGALTKSSGRPNKASSAEVQTRGRLRPIAPRFCPPVAP</sequence>
<evidence type="ECO:0000313" key="2">
    <source>
        <dbReference type="EMBL" id="CAH2072998.1"/>
    </source>
</evidence>
<dbReference type="EMBL" id="OW152819">
    <property type="protein sequence ID" value="CAH2072998.1"/>
    <property type="molecule type" value="Genomic_DNA"/>
</dbReference>
<accession>A0ABN8J0L5</accession>
<proteinExistence type="predicted"/>
<name>A0ABN8J0L5_9NEOP</name>
<feature type="region of interest" description="Disordered" evidence="1">
    <location>
        <begin position="77"/>
        <end position="96"/>
    </location>
</feature>
<reference evidence="2" key="1">
    <citation type="submission" date="2022-03" db="EMBL/GenBank/DDBJ databases">
        <authorList>
            <person name="Martin H S."/>
        </authorList>
    </citation>
    <scope>NUCLEOTIDE SEQUENCE</scope>
</reference>
<evidence type="ECO:0000256" key="1">
    <source>
        <dbReference type="SAM" id="MobiDB-lite"/>
    </source>
</evidence>
<feature type="non-terminal residue" evidence="2">
    <location>
        <position position="113"/>
    </location>
</feature>
<feature type="compositionally biased region" description="Polar residues" evidence="1">
    <location>
        <begin position="80"/>
        <end position="94"/>
    </location>
</feature>
<evidence type="ECO:0000313" key="3">
    <source>
        <dbReference type="Proteomes" id="UP000837857"/>
    </source>
</evidence>
<organism evidence="2 3">
    <name type="scientific">Iphiclides podalirius</name>
    <name type="common">scarce swallowtail</name>
    <dbReference type="NCBI Taxonomy" id="110791"/>
    <lineage>
        <taxon>Eukaryota</taxon>
        <taxon>Metazoa</taxon>
        <taxon>Ecdysozoa</taxon>
        <taxon>Arthropoda</taxon>
        <taxon>Hexapoda</taxon>
        <taxon>Insecta</taxon>
        <taxon>Pterygota</taxon>
        <taxon>Neoptera</taxon>
        <taxon>Endopterygota</taxon>
        <taxon>Lepidoptera</taxon>
        <taxon>Glossata</taxon>
        <taxon>Ditrysia</taxon>
        <taxon>Papilionoidea</taxon>
        <taxon>Papilionidae</taxon>
        <taxon>Papilioninae</taxon>
        <taxon>Iphiclides</taxon>
    </lineage>
</organism>